<gene>
    <name evidence="2" type="ORF">M747DRAFT_249917</name>
</gene>
<evidence type="ECO:0000313" key="2">
    <source>
        <dbReference type="EMBL" id="RDH14250.1"/>
    </source>
</evidence>
<dbReference type="Proteomes" id="UP000253845">
    <property type="component" value="Unassembled WGS sequence"/>
</dbReference>
<name>A0A370BJJ0_ASPNG</name>
<evidence type="ECO:0000256" key="1">
    <source>
        <dbReference type="SAM" id="MobiDB-lite"/>
    </source>
</evidence>
<dbReference type="VEuPathDB" id="FungiDB:M747DRAFT_249917"/>
<organism evidence="2 3">
    <name type="scientific">Aspergillus niger ATCC 13496</name>
    <dbReference type="NCBI Taxonomy" id="1353008"/>
    <lineage>
        <taxon>Eukaryota</taxon>
        <taxon>Fungi</taxon>
        <taxon>Dikarya</taxon>
        <taxon>Ascomycota</taxon>
        <taxon>Pezizomycotina</taxon>
        <taxon>Eurotiomycetes</taxon>
        <taxon>Eurotiomycetidae</taxon>
        <taxon>Eurotiales</taxon>
        <taxon>Aspergillaceae</taxon>
        <taxon>Aspergillus</taxon>
        <taxon>Aspergillus subgen. Circumdati</taxon>
    </lineage>
</organism>
<feature type="region of interest" description="Disordered" evidence="1">
    <location>
        <begin position="1"/>
        <end position="20"/>
    </location>
</feature>
<evidence type="ECO:0000313" key="3">
    <source>
        <dbReference type="Proteomes" id="UP000253845"/>
    </source>
</evidence>
<proteinExistence type="predicted"/>
<reference evidence="2 3" key="1">
    <citation type="submission" date="2018-07" db="EMBL/GenBank/DDBJ databases">
        <title>Section-level genome sequencing of Aspergillus section Nigri to investigate inter- and intra-species variation.</title>
        <authorList>
            <consortium name="DOE Joint Genome Institute"/>
            <person name="Vesth T.C."/>
            <person name="Nybo J.L."/>
            <person name="Theobald S."/>
            <person name="Frisvad J.C."/>
            <person name="Larsen T.O."/>
            <person name="Nielsen K.F."/>
            <person name="Hoof J.B."/>
            <person name="Brandl J."/>
            <person name="Salamov A."/>
            <person name="Riley R."/>
            <person name="Gladden J.M."/>
            <person name="Phatale P."/>
            <person name="Nielsen M.T."/>
            <person name="Lyhne E.K."/>
            <person name="Kogle M.E."/>
            <person name="Strasser K."/>
            <person name="McDonnell E."/>
            <person name="Barry K."/>
            <person name="Clum A."/>
            <person name="Chen C."/>
            <person name="Nolan M."/>
            <person name="Sandor L."/>
            <person name="Kuo A."/>
            <person name="Lipzen A."/>
            <person name="Hainaut M."/>
            <person name="Drula E."/>
            <person name="Tsang A."/>
            <person name="Magnuson J.K."/>
            <person name="Henrissat B."/>
            <person name="Wiebenga A."/>
            <person name="Simmons B.A."/>
            <person name="Makela M.R."/>
            <person name="De vries R.P."/>
            <person name="Grigoriev I.V."/>
            <person name="Mortensen U.H."/>
            <person name="Baker S.E."/>
            <person name="Andersen M.R."/>
        </authorList>
    </citation>
    <scope>NUCLEOTIDE SEQUENCE [LARGE SCALE GENOMIC DNA]</scope>
    <source>
        <strain evidence="2 3">ATCC 13496</strain>
    </source>
</reference>
<dbReference type="EMBL" id="KZ851972">
    <property type="protein sequence ID" value="RDH14250.1"/>
    <property type="molecule type" value="Genomic_DNA"/>
</dbReference>
<protein>
    <submittedName>
        <fullName evidence="2">Uncharacterized protein</fullName>
    </submittedName>
</protein>
<dbReference type="AlphaFoldDB" id="A0A370BJJ0"/>
<sequence>MGRGNLTERPSRYLDETAPPTRGPAIFHHQSERWRVLALFPLVAACPPRMLLSSSQGPFSLAHTLMLTQFRWAVCLGNMADGVHSNLLSLLAPPLCERRTIPTGSILERNIPFFNRHVNQPEVNPVPDARLAHLIHTPSYAMRKPWAPASGRAPAPRLIVIFRFQTPGQTHLNGALTPAFSDELGLPAG</sequence>
<accession>A0A370BJJ0</accession>